<keyword evidence="2" id="KW-1133">Transmembrane helix</keyword>
<protein>
    <recommendedName>
        <fullName evidence="6">Anther-specific protein BCP1</fullName>
    </recommendedName>
</protein>
<dbReference type="EMBL" id="VEPZ02001150">
    <property type="protein sequence ID" value="KAE8690832.1"/>
    <property type="molecule type" value="Genomic_DNA"/>
</dbReference>
<comment type="caution">
    <text evidence="4">The sequence shown here is derived from an EMBL/GenBank/DDBJ whole genome shotgun (WGS) entry which is preliminary data.</text>
</comment>
<feature type="region of interest" description="Disordered" evidence="1">
    <location>
        <begin position="23"/>
        <end position="65"/>
    </location>
</feature>
<evidence type="ECO:0000256" key="3">
    <source>
        <dbReference type="SAM" id="SignalP"/>
    </source>
</evidence>
<keyword evidence="5" id="KW-1185">Reference proteome</keyword>
<feature type="signal peptide" evidence="3">
    <location>
        <begin position="1"/>
        <end position="23"/>
    </location>
</feature>
<reference evidence="4" key="1">
    <citation type="submission" date="2019-09" db="EMBL/GenBank/DDBJ databases">
        <title>Draft genome information of white flower Hibiscus syriacus.</title>
        <authorList>
            <person name="Kim Y.-M."/>
        </authorList>
    </citation>
    <scope>NUCLEOTIDE SEQUENCE [LARGE SCALE GENOMIC DNA]</scope>
    <source>
        <strain evidence="4">YM2019G1</strain>
    </source>
</reference>
<evidence type="ECO:0000256" key="2">
    <source>
        <dbReference type="SAM" id="Phobius"/>
    </source>
</evidence>
<feature type="transmembrane region" description="Helical" evidence="2">
    <location>
        <begin position="69"/>
        <end position="89"/>
    </location>
</feature>
<organism evidence="4 5">
    <name type="scientific">Hibiscus syriacus</name>
    <name type="common">Rose of Sharon</name>
    <dbReference type="NCBI Taxonomy" id="106335"/>
    <lineage>
        <taxon>Eukaryota</taxon>
        <taxon>Viridiplantae</taxon>
        <taxon>Streptophyta</taxon>
        <taxon>Embryophyta</taxon>
        <taxon>Tracheophyta</taxon>
        <taxon>Spermatophyta</taxon>
        <taxon>Magnoliopsida</taxon>
        <taxon>eudicotyledons</taxon>
        <taxon>Gunneridae</taxon>
        <taxon>Pentapetalae</taxon>
        <taxon>rosids</taxon>
        <taxon>malvids</taxon>
        <taxon>Malvales</taxon>
        <taxon>Malvaceae</taxon>
        <taxon>Malvoideae</taxon>
        <taxon>Hibiscus</taxon>
    </lineage>
</organism>
<dbReference type="Proteomes" id="UP000436088">
    <property type="component" value="Unassembled WGS sequence"/>
</dbReference>
<feature type="chain" id="PRO_5025610243" description="Anther-specific protein BCP1" evidence="3">
    <location>
        <begin position="24"/>
        <end position="90"/>
    </location>
</feature>
<evidence type="ECO:0000313" key="5">
    <source>
        <dbReference type="Proteomes" id="UP000436088"/>
    </source>
</evidence>
<keyword evidence="2" id="KW-0472">Membrane</keyword>
<evidence type="ECO:0000313" key="4">
    <source>
        <dbReference type="EMBL" id="KAE8690832.1"/>
    </source>
</evidence>
<keyword evidence="3" id="KW-0732">Signal</keyword>
<proteinExistence type="predicted"/>
<dbReference type="AlphaFoldDB" id="A0A6A2ZI63"/>
<name>A0A6A2ZI63_HIBSY</name>
<accession>A0A6A2ZI63</accession>
<evidence type="ECO:0000256" key="1">
    <source>
        <dbReference type="SAM" id="MobiDB-lite"/>
    </source>
</evidence>
<gene>
    <name evidence="4" type="ORF">F3Y22_tig00110893pilonHSYRG00595</name>
</gene>
<keyword evidence="2" id="KW-0812">Transmembrane</keyword>
<evidence type="ECO:0008006" key="6">
    <source>
        <dbReference type="Google" id="ProtNLM"/>
    </source>
</evidence>
<sequence length="90" mass="8160">MARQIVVVAAALVLIALVGSVSAASPASKPTSGDSPAPAPGGATSIGAAAGGSPSSLASAPGPSSDATAALDVLAIGGVGVAVVAGYFLF</sequence>